<keyword evidence="1" id="KW-1133">Transmembrane helix</keyword>
<comment type="caution">
    <text evidence="2">The sequence shown here is derived from an EMBL/GenBank/DDBJ whole genome shotgun (WGS) entry which is preliminary data.</text>
</comment>
<organism evidence="2 3">
    <name type="scientific">Prevotella vespertina</name>
    <dbReference type="NCBI Taxonomy" id="2608404"/>
    <lineage>
        <taxon>Bacteria</taxon>
        <taxon>Pseudomonadati</taxon>
        <taxon>Bacteroidota</taxon>
        <taxon>Bacteroidia</taxon>
        <taxon>Bacteroidales</taxon>
        <taxon>Prevotellaceae</taxon>
        <taxon>Prevotella</taxon>
    </lineage>
</organism>
<feature type="transmembrane region" description="Helical" evidence="1">
    <location>
        <begin position="64"/>
        <end position="87"/>
    </location>
</feature>
<dbReference type="EMBL" id="VVIQ01000008">
    <property type="protein sequence ID" value="MUL28307.1"/>
    <property type="molecule type" value="Genomic_DNA"/>
</dbReference>
<reference evidence="2 3" key="1">
    <citation type="submission" date="2019-09" db="EMBL/GenBank/DDBJ databases">
        <title>Prevotella A2879 sp. nov., isolated from an abscess of a patient.</title>
        <authorList>
            <person name="Buhl M."/>
            <person name="Oberhettinger P."/>
        </authorList>
    </citation>
    <scope>NUCLEOTIDE SEQUENCE [LARGE SCALE GENOMIC DNA]</scope>
    <source>
        <strain evidence="2 3">A2879</strain>
    </source>
</reference>
<keyword evidence="2" id="KW-0969">Cilium</keyword>
<keyword evidence="1" id="KW-0812">Transmembrane</keyword>
<proteinExistence type="predicted"/>
<evidence type="ECO:0000256" key="1">
    <source>
        <dbReference type="SAM" id="Phobius"/>
    </source>
</evidence>
<feature type="transmembrane region" description="Helical" evidence="1">
    <location>
        <begin position="129"/>
        <end position="149"/>
    </location>
</feature>
<feature type="transmembrane region" description="Helical" evidence="1">
    <location>
        <begin position="99"/>
        <end position="123"/>
    </location>
</feature>
<protein>
    <submittedName>
        <fullName evidence="2">Flagellar biosynthesis protein FliQ</fullName>
    </submittedName>
</protein>
<accession>A0A7C9HQX3</accession>
<keyword evidence="3" id="KW-1185">Reference proteome</keyword>
<dbReference type="RefSeq" id="WP_155716253.1">
    <property type="nucleotide sequence ID" value="NZ_VVIQ01000008.1"/>
</dbReference>
<keyword evidence="2" id="KW-0282">Flagellum</keyword>
<dbReference type="Gene3D" id="1.20.1070.10">
    <property type="entry name" value="Rhodopsin 7-helix transmembrane proteins"/>
    <property type="match status" value="1"/>
</dbReference>
<gene>
    <name evidence="2" type="ORF">F0475_08325</name>
</gene>
<dbReference type="Proteomes" id="UP000482295">
    <property type="component" value="Unassembled WGS sequence"/>
</dbReference>
<keyword evidence="2" id="KW-0966">Cell projection</keyword>
<keyword evidence="1" id="KW-0472">Membrane</keyword>
<feature type="transmembrane region" description="Helical" evidence="1">
    <location>
        <begin position="29"/>
        <end position="52"/>
    </location>
</feature>
<sequence>METKQKKPGKLDVDENYDLRLVKTWNPALRWLLTLPAGLIAMLIIQLAYGFIVRRILSNFDEASTVSIIVNCFFLLAKYAMLVVAMTATTPVARAKKKLASIICAIIAAIILCGSTFLVVHFADSINQTMMISTVVASLLGILFGVWHVSTSTSKPLEQE</sequence>
<name>A0A7C9HQX3_9BACT</name>
<evidence type="ECO:0000313" key="2">
    <source>
        <dbReference type="EMBL" id="MUL28307.1"/>
    </source>
</evidence>
<evidence type="ECO:0000313" key="3">
    <source>
        <dbReference type="Proteomes" id="UP000482295"/>
    </source>
</evidence>
<dbReference type="AlphaFoldDB" id="A0A7C9HQX3"/>